<evidence type="ECO:0000256" key="3">
    <source>
        <dbReference type="ARBA" id="ARBA00023125"/>
    </source>
</evidence>
<feature type="compositionally biased region" description="Polar residues" evidence="9">
    <location>
        <begin position="227"/>
        <end position="239"/>
    </location>
</feature>
<dbReference type="GO" id="GO:0032807">
    <property type="term" value="C:DNA ligase IV complex"/>
    <property type="evidence" value="ECO:0007669"/>
    <property type="project" value="TreeGrafter"/>
</dbReference>
<dbReference type="PANTHER" id="PTHR32235">
    <property type="entry name" value="NON-HOMOLOGOUS END-JOINING FACTOR 1"/>
    <property type="match status" value="1"/>
</dbReference>
<evidence type="ECO:0000256" key="6">
    <source>
        <dbReference type="ARBA" id="ARBA00025747"/>
    </source>
</evidence>
<sequence>MWESVKIDSKDYLISVTRNDDTIKIFLTDLIELWTETLTNEIVLNKCRKLNPLLNVEALNYNEIVLNVLRNISNYIVEASVELIKLRVPIEGGSMKFNLSLTKSTSQDFWEIVTKPFCISGMELMRQRTILLDLIKKKDEEIEEYKAQGAELIRKNIETKLFVEEQLKADIPNPDTVDCTNAFRGIMNFHNESNSCKPSLMASIDETGKTETRVIITPEEGVIKIENTSEQGNAESTNVDNKEQSKAEVKKKVAKSKTGTANLRYKPPKKLKKELEHLPEVLPRRETNRVKRKRCRQCSANGVRKETNYFCPGCKDNPGLCIGKCFKEYHKFTTTVQ</sequence>
<evidence type="ECO:0000256" key="1">
    <source>
        <dbReference type="ARBA" id="ARBA00004123"/>
    </source>
</evidence>
<reference evidence="13" key="1">
    <citation type="submission" date="2025-08" db="UniProtKB">
        <authorList>
            <consortium name="RefSeq"/>
        </authorList>
    </citation>
    <scope>IDENTIFICATION</scope>
    <source>
        <tissue evidence="13">Whole body</tissue>
    </source>
</reference>
<evidence type="ECO:0000256" key="8">
    <source>
        <dbReference type="SAM" id="Coils"/>
    </source>
</evidence>
<feature type="coiled-coil region" evidence="8">
    <location>
        <begin position="128"/>
        <end position="155"/>
    </location>
</feature>
<evidence type="ECO:0000313" key="13">
    <source>
        <dbReference type="RefSeq" id="XP_017889395.1"/>
    </source>
</evidence>
<dbReference type="GeneID" id="108630557"/>
<protein>
    <recommendedName>
        <fullName evidence="7">Non-homologous end-joining factor 1</fullName>
    </recommendedName>
</protein>
<evidence type="ECO:0000256" key="9">
    <source>
        <dbReference type="SAM" id="MobiDB-lite"/>
    </source>
</evidence>
<dbReference type="RefSeq" id="XP_017889395.1">
    <property type="nucleotide sequence ID" value="XM_018033906.2"/>
</dbReference>
<keyword evidence="4" id="KW-0234">DNA repair</keyword>
<dbReference type="InterPro" id="IPR015381">
    <property type="entry name" value="XLF-like_N"/>
</dbReference>
<evidence type="ECO:0000256" key="2">
    <source>
        <dbReference type="ARBA" id="ARBA00022763"/>
    </source>
</evidence>
<gene>
    <name evidence="13" type="primary">LOC108630557</name>
</gene>
<comment type="similarity">
    <text evidence="6">Belongs to the XRCC4-XLF family. XLF subfamily.</text>
</comment>
<keyword evidence="8" id="KW-0175">Coiled coil</keyword>
<dbReference type="Pfam" id="PF09302">
    <property type="entry name" value="XLF"/>
    <property type="match status" value="1"/>
</dbReference>
<evidence type="ECO:0000313" key="12">
    <source>
        <dbReference type="Proteomes" id="UP000694925"/>
    </source>
</evidence>
<keyword evidence="12" id="KW-1185">Reference proteome</keyword>
<keyword evidence="3" id="KW-0238">DNA-binding</keyword>
<dbReference type="Pfam" id="PF13842">
    <property type="entry name" value="zf-Tnp_2"/>
    <property type="match status" value="1"/>
</dbReference>
<evidence type="ECO:0000259" key="10">
    <source>
        <dbReference type="Pfam" id="PF09302"/>
    </source>
</evidence>
<dbReference type="Gene3D" id="2.170.210.10">
    <property type="entry name" value="DNA double-strand break repair and VJ recombination XRCC4, N-terminal"/>
    <property type="match status" value="1"/>
</dbReference>
<name>A0AAJ7ND33_9HYME</name>
<evidence type="ECO:0000256" key="4">
    <source>
        <dbReference type="ARBA" id="ARBA00023204"/>
    </source>
</evidence>
<dbReference type="CDD" id="cd22285">
    <property type="entry name" value="HD_XLF_N"/>
    <property type="match status" value="1"/>
</dbReference>
<feature type="compositionally biased region" description="Basic and acidic residues" evidence="9">
    <location>
        <begin position="240"/>
        <end position="251"/>
    </location>
</feature>
<feature type="region of interest" description="Disordered" evidence="9">
    <location>
        <begin position="227"/>
        <end position="258"/>
    </location>
</feature>
<dbReference type="KEGG" id="ccal:108630557"/>
<dbReference type="InterPro" id="IPR038051">
    <property type="entry name" value="XRCC4-like_N_sf"/>
</dbReference>
<accession>A0AAJ7ND33</accession>
<dbReference type="AlphaFoldDB" id="A0AAJ7ND33"/>
<dbReference type="InterPro" id="IPR052287">
    <property type="entry name" value="NHEJ_factor"/>
</dbReference>
<evidence type="ECO:0000259" key="11">
    <source>
        <dbReference type="Pfam" id="PF13842"/>
    </source>
</evidence>
<dbReference type="GO" id="GO:0045027">
    <property type="term" value="F:DNA end binding"/>
    <property type="evidence" value="ECO:0007669"/>
    <property type="project" value="TreeGrafter"/>
</dbReference>
<dbReference type="PANTHER" id="PTHR32235:SF1">
    <property type="entry name" value="NON-HOMOLOGOUS END-JOINING FACTOR 1"/>
    <property type="match status" value="1"/>
</dbReference>
<dbReference type="GO" id="GO:0006303">
    <property type="term" value="P:double-strand break repair via nonhomologous end joining"/>
    <property type="evidence" value="ECO:0007669"/>
    <property type="project" value="TreeGrafter"/>
</dbReference>
<organism evidence="12 13">
    <name type="scientific">Ceratina calcarata</name>
    <dbReference type="NCBI Taxonomy" id="156304"/>
    <lineage>
        <taxon>Eukaryota</taxon>
        <taxon>Metazoa</taxon>
        <taxon>Ecdysozoa</taxon>
        <taxon>Arthropoda</taxon>
        <taxon>Hexapoda</taxon>
        <taxon>Insecta</taxon>
        <taxon>Pterygota</taxon>
        <taxon>Neoptera</taxon>
        <taxon>Endopterygota</taxon>
        <taxon>Hymenoptera</taxon>
        <taxon>Apocrita</taxon>
        <taxon>Aculeata</taxon>
        <taxon>Apoidea</taxon>
        <taxon>Anthophila</taxon>
        <taxon>Apidae</taxon>
        <taxon>Ceratina</taxon>
        <taxon>Zadontomerus</taxon>
    </lineage>
</organism>
<evidence type="ECO:0000256" key="7">
    <source>
        <dbReference type="ARBA" id="ARBA00044529"/>
    </source>
</evidence>
<dbReference type="InterPro" id="IPR032718">
    <property type="entry name" value="PGBD4_Znf_C"/>
</dbReference>
<keyword evidence="5" id="KW-0539">Nucleus</keyword>
<feature type="domain" description="PiggyBac transposable element-derived protein 4 C-terminal zinc-finger" evidence="11">
    <location>
        <begin position="288"/>
        <end position="330"/>
    </location>
</feature>
<keyword evidence="2" id="KW-0227">DNA damage</keyword>
<dbReference type="Gene3D" id="1.10.287.450">
    <property type="entry name" value="Helix hairpin bin"/>
    <property type="match status" value="1"/>
</dbReference>
<evidence type="ECO:0000256" key="5">
    <source>
        <dbReference type="ARBA" id="ARBA00023242"/>
    </source>
</evidence>
<dbReference type="Proteomes" id="UP000694925">
    <property type="component" value="Unplaced"/>
</dbReference>
<feature type="domain" description="XLF-like N-terminal" evidence="10">
    <location>
        <begin position="1"/>
        <end position="102"/>
    </location>
</feature>
<comment type="subcellular location">
    <subcellularLocation>
        <location evidence="1">Nucleus</location>
    </subcellularLocation>
</comment>
<proteinExistence type="inferred from homology"/>